<evidence type="ECO:0000313" key="3">
    <source>
        <dbReference type="Proteomes" id="UP000439113"/>
    </source>
</evidence>
<accession>A0A6N8DK15</accession>
<dbReference type="SMART" id="SM00347">
    <property type="entry name" value="HTH_MARR"/>
    <property type="match status" value="1"/>
</dbReference>
<organism evidence="2 3">
    <name type="scientific">Rhodoblastus acidophilus</name>
    <name type="common">Rhodopseudomonas acidophila</name>
    <dbReference type="NCBI Taxonomy" id="1074"/>
    <lineage>
        <taxon>Bacteria</taxon>
        <taxon>Pseudomonadati</taxon>
        <taxon>Pseudomonadota</taxon>
        <taxon>Alphaproteobacteria</taxon>
        <taxon>Hyphomicrobiales</taxon>
        <taxon>Rhodoblastaceae</taxon>
        <taxon>Rhodoblastus</taxon>
    </lineage>
</organism>
<dbReference type="GO" id="GO:0003700">
    <property type="term" value="F:DNA-binding transcription factor activity"/>
    <property type="evidence" value="ECO:0007669"/>
    <property type="project" value="InterPro"/>
</dbReference>
<dbReference type="Proteomes" id="UP000439113">
    <property type="component" value="Unassembled WGS sequence"/>
</dbReference>
<evidence type="ECO:0000313" key="2">
    <source>
        <dbReference type="EMBL" id="MTV30789.1"/>
    </source>
</evidence>
<dbReference type="InterPro" id="IPR036390">
    <property type="entry name" value="WH_DNA-bd_sf"/>
</dbReference>
<dbReference type="InterPro" id="IPR036388">
    <property type="entry name" value="WH-like_DNA-bd_sf"/>
</dbReference>
<feature type="domain" description="HTH marR-type" evidence="1">
    <location>
        <begin position="49"/>
        <end position="147"/>
    </location>
</feature>
<dbReference type="OrthoDB" id="511972at2"/>
<name>A0A6N8DK15_RHOAC</name>
<dbReference type="SUPFAM" id="SSF46785">
    <property type="entry name" value="Winged helix' DNA-binding domain"/>
    <property type="match status" value="1"/>
</dbReference>
<protein>
    <submittedName>
        <fullName evidence="2">MarR family transcriptional regulator</fullName>
    </submittedName>
</protein>
<sequence length="172" mass="18380">MTKPVLQASAATEAEKRKPARLLELPGENGDIAGLLRQAAAAQRLAEERLLADLGITPPQMAVLQLLGAQPGLLAADIARRSKLTPQTISLIVANLRRADLVREEGGALRARPLVLTAQGETVLRRGRERIEAASARLIEGMRPKRERALRRWLAGVAAGVAQPGAADTDEP</sequence>
<dbReference type="EMBL" id="WNKS01000004">
    <property type="protein sequence ID" value="MTV30789.1"/>
    <property type="molecule type" value="Genomic_DNA"/>
</dbReference>
<dbReference type="Pfam" id="PF12802">
    <property type="entry name" value="MarR_2"/>
    <property type="match status" value="1"/>
</dbReference>
<comment type="caution">
    <text evidence="2">The sequence shown here is derived from an EMBL/GenBank/DDBJ whole genome shotgun (WGS) entry which is preliminary data.</text>
</comment>
<dbReference type="RefSeq" id="WP_155445464.1">
    <property type="nucleotide sequence ID" value="NZ_JAOQNR010000005.1"/>
</dbReference>
<gene>
    <name evidence="2" type="ORF">GJ654_07255</name>
</gene>
<evidence type="ECO:0000259" key="1">
    <source>
        <dbReference type="SMART" id="SM00347"/>
    </source>
</evidence>
<dbReference type="AlphaFoldDB" id="A0A6N8DK15"/>
<dbReference type="InterPro" id="IPR000835">
    <property type="entry name" value="HTH_MarR-typ"/>
</dbReference>
<proteinExistence type="predicted"/>
<dbReference type="Gene3D" id="1.10.10.10">
    <property type="entry name" value="Winged helix-like DNA-binding domain superfamily/Winged helix DNA-binding domain"/>
    <property type="match status" value="1"/>
</dbReference>
<reference evidence="2 3" key="1">
    <citation type="submission" date="2019-11" db="EMBL/GenBank/DDBJ databases">
        <title>Whole-genome sequence of a Rhodoblastus acidophilus DSM 142.</title>
        <authorList>
            <person name="Kyndt J.A."/>
            <person name="Meyer T.E."/>
        </authorList>
    </citation>
    <scope>NUCLEOTIDE SEQUENCE [LARGE SCALE GENOMIC DNA]</scope>
    <source>
        <strain evidence="2 3">DSM 142</strain>
    </source>
</reference>